<gene>
    <name evidence="1" type="ORF">Amon02_000638300</name>
</gene>
<dbReference type="EMBL" id="BSXS01004963">
    <property type="protein sequence ID" value="GME83757.1"/>
    <property type="molecule type" value="Genomic_DNA"/>
</dbReference>
<comment type="caution">
    <text evidence="1">The sequence shown here is derived from an EMBL/GenBank/DDBJ whole genome shotgun (WGS) entry which is preliminary data.</text>
</comment>
<name>A0ACB5T8J7_AMBMO</name>
<accession>A0ACB5T8J7</accession>
<reference evidence="1" key="1">
    <citation type="submission" date="2023-04" db="EMBL/GenBank/DDBJ databases">
        <title>Ambrosiozyma monospora NBRC 10751.</title>
        <authorList>
            <person name="Ichikawa N."/>
            <person name="Sato H."/>
            <person name="Tonouchi N."/>
        </authorList>
    </citation>
    <scope>NUCLEOTIDE SEQUENCE</scope>
    <source>
        <strain evidence="1">NBRC 10751</strain>
    </source>
</reference>
<evidence type="ECO:0000313" key="1">
    <source>
        <dbReference type="EMBL" id="GME83757.1"/>
    </source>
</evidence>
<protein>
    <submittedName>
        <fullName evidence="1">Unnamed protein product</fullName>
    </submittedName>
</protein>
<sequence>MLKSLHLFSVNLDGSGKQNITNLDESAWFEASFSKGSRYLLLNYEGPDTPYQKLIDLHESTEETLVTNKKLATHLEEYDLPETRFGEVKLDNNVTVNFKETLPLNFNPEKKYPLLFFVYGGPGSQLVEQRYSISFSQVVAAELDAVVVTVDGRGTGFKGKKFRNIVAENLGHYEVLDQVAAAKLWINYKTYIDSTRTAIWGWSYGGFMTLKTLEYDQGETFKYGMSVAPVTNWLFYDSIYTERYMNTPQANPGYANSSVQNVENFKNATRFLLMHGTGDDNVHFQNSLKFLDMLDLKGVENYDLHIFPDSDHGIRYHNAGLIVYDKLFTWLKLAFSGFFEDQTIFETFDEDLDLYG</sequence>
<evidence type="ECO:0000313" key="2">
    <source>
        <dbReference type="Proteomes" id="UP001165064"/>
    </source>
</evidence>
<proteinExistence type="predicted"/>
<dbReference type="Proteomes" id="UP001165064">
    <property type="component" value="Unassembled WGS sequence"/>
</dbReference>
<organism evidence="1 2">
    <name type="scientific">Ambrosiozyma monospora</name>
    <name type="common">Yeast</name>
    <name type="synonym">Endomycopsis monosporus</name>
    <dbReference type="NCBI Taxonomy" id="43982"/>
    <lineage>
        <taxon>Eukaryota</taxon>
        <taxon>Fungi</taxon>
        <taxon>Dikarya</taxon>
        <taxon>Ascomycota</taxon>
        <taxon>Saccharomycotina</taxon>
        <taxon>Pichiomycetes</taxon>
        <taxon>Pichiales</taxon>
        <taxon>Pichiaceae</taxon>
        <taxon>Ambrosiozyma</taxon>
    </lineage>
</organism>
<keyword evidence="2" id="KW-1185">Reference proteome</keyword>